<dbReference type="Pfam" id="PF09339">
    <property type="entry name" value="HTH_IclR"/>
    <property type="match status" value="1"/>
</dbReference>
<dbReference type="InterPro" id="IPR014757">
    <property type="entry name" value="Tscrpt_reg_IclR_C"/>
</dbReference>
<sequence>MPSYPPVQSVLRALDVLEELNRHGTTSIAELHRATGLPKPTLVRLLETLVFAGYACSGDRLGGYQVTSEVAKLSAGFHGSPLVVEAARPFALDLTRRLRWPVSVAVLEGCTMVVRFSTVPDSNVSPFHAPVGMRLSLVARGLGRAYLAWCPAAEREILLRMLAKLPEGEDNPPNLAAVVRGVLRTVHRLGYAERDPGVEPRNSNTLALPIRAEGRVLATIGIGFYRSAVPHAVLMDRLLPALRAAAQGTEQSLLALRPAAE</sequence>
<feature type="domain" description="IclR-ED" evidence="5">
    <location>
        <begin position="69"/>
        <end position="255"/>
    </location>
</feature>
<dbReference type="Gene3D" id="1.10.10.10">
    <property type="entry name" value="Winged helix-like DNA-binding domain superfamily/Winged helix DNA-binding domain"/>
    <property type="match status" value="1"/>
</dbReference>
<evidence type="ECO:0000259" key="5">
    <source>
        <dbReference type="PROSITE" id="PS51078"/>
    </source>
</evidence>
<gene>
    <name evidence="6" type="ORF">GXW71_00535</name>
</gene>
<dbReference type="Proteomes" id="UP001196870">
    <property type="component" value="Unassembled WGS sequence"/>
</dbReference>
<dbReference type="SUPFAM" id="SSF46785">
    <property type="entry name" value="Winged helix' DNA-binding domain"/>
    <property type="match status" value="1"/>
</dbReference>
<keyword evidence="2" id="KW-0238">DNA-binding</keyword>
<evidence type="ECO:0000259" key="4">
    <source>
        <dbReference type="PROSITE" id="PS51077"/>
    </source>
</evidence>
<accession>A0ABS5ERB2</accession>
<protein>
    <submittedName>
        <fullName evidence="6">Helix-turn-helix domain-containing protein</fullName>
    </submittedName>
</protein>
<evidence type="ECO:0000256" key="3">
    <source>
        <dbReference type="ARBA" id="ARBA00023163"/>
    </source>
</evidence>
<dbReference type="InterPro" id="IPR029016">
    <property type="entry name" value="GAF-like_dom_sf"/>
</dbReference>
<dbReference type="PROSITE" id="PS51077">
    <property type="entry name" value="HTH_ICLR"/>
    <property type="match status" value="1"/>
</dbReference>
<dbReference type="Pfam" id="PF01614">
    <property type="entry name" value="IclR_C"/>
    <property type="match status" value="1"/>
</dbReference>
<keyword evidence="7" id="KW-1185">Reference proteome</keyword>
<feature type="domain" description="HTH iclR-type" evidence="4">
    <location>
        <begin position="7"/>
        <end position="68"/>
    </location>
</feature>
<dbReference type="PROSITE" id="PS51078">
    <property type="entry name" value="ICLR_ED"/>
    <property type="match status" value="1"/>
</dbReference>
<dbReference type="SMART" id="SM00346">
    <property type="entry name" value="HTH_ICLR"/>
    <property type="match status" value="1"/>
</dbReference>
<organism evidence="6 7">
    <name type="scientific">Plastoroseomonas hellenica</name>
    <dbReference type="NCBI Taxonomy" id="2687306"/>
    <lineage>
        <taxon>Bacteria</taxon>
        <taxon>Pseudomonadati</taxon>
        <taxon>Pseudomonadota</taxon>
        <taxon>Alphaproteobacteria</taxon>
        <taxon>Acetobacterales</taxon>
        <taxon>Acetobacteraceae</taxon>
        <taxon>Plastoroseomonas</taxon>
    </lineage>
</organism>
<reference evidence="7" key="1">
    <citation type="journal article" date="2021" name="Syst. Appl. Microbiol.">
        <title>Roseomonas hellenica sp. nov., isolated from roots of wild-growing Alkanna tinctoria.</title>
        <authorList>
            <person name="Rat A."/>
            <person name="Naranjo H.D."/>
            <person name="Lebbe L."/>
            <person name="Cnockaert M."/>
            <person name="Krigas N."/>
            <person name="Grigoriadou K."/>
            <person name="Maloupa E."/>
            <person name="Willems A."/>
        </authorList>
    </citation>
    <scope>NUCLEOTIDE SEQUENCE [LARGE SCALE GENOMIC DNA]</scope>
    <source>
        <strain evidence="7">LMG 31523</strain>
    </source>
</reference>
<keyword evidence="3" id="KW-0804">Transcription</keyword>
<name>A0ABS5ERB2_9PROT</name>
<dbReference type="InterPro" id="IPR036388">
    <property type="entry name" value="WH-like_DNA-bd_sf"/>
</dbReference>
<dbReference type="Gene3D" id="3.30.450.40">
    <property type="match status" value="1"/>
</dbReference>
<proteinExistence type="predicted"/>
<evidence type="ECO:0000256" key="1">
    <source>
        <dbReference type="ARBA" id="ARBA00023015"/>
    </source>
</evidence>
<dbReference type="EMBL" id="JAAGBB010000001">
    <property type="protein sequence ID" value="MBR0662829.1"/>
    <property type="molecule type" value="Genomic_DNA"/>
</dbReference>
<evidence type="ECO:0000313" key="6">
    <source>
        <dbReference type="EMBL" id="MBR0662829.1"/>
    </source>
</evidence>
<evidence type="ECO:0000256" key="2">
    <source>
        <dbReference type="ARBA" id="ARBA00023125"/>
    </source>
</evidence>
<comment type="caution">
    <text evidence="6">The sequence shown here is derived from an EMBL/GenBank/DDBJ whole genome shotgun (WGS) entry which is preliminary data.</text>
</comment>
<dbReference type="PANTHER" id="PTHR30136:SF23">
    <property type="entry name" value="DNA-BINDING TRANSCRIPTIONAL ACTIVATOR MHPR"/>
    <property type="match status" value="1"/>
</dbReference>
<dbReference type="InterPro" id="IPR050707">
    <property type="entry name" value="HTH_MetabolicPath_Reg"/>
</dbReference>
<dbReference type="PANTHER" id="PTHR30136">
    <property type="entry name" value="HELIX-TURN-HELIX TRANSCRIPTIONAL REGULATOR, ICLR FAMILY"/>
    <property type="match status" value="1"/>
</dbReference>
<dbReference type="SUPFAM" id="SSF55781">
    <property type="entry name" value="GAF domain-like"/>
    <property type="match status" value="1"/>
</dbReference>
<evidence type="ECO:0000313" key="7">
    <source>
        <dbReference type="Proteomes" id="UP001196870"/>
    </source>
</evidence>
<keyword evidence="1" id="KW-0805">Transcription regulation</keyword>
<dbReference type="InterPro" id="IPR036390">
    <property type="entry name" value="WH_DNA-bd_sf"/>
</dbReference>
<dbReference type="InterPro" id="IPR005471">
    <property type="entry name" value="Tscrpt_reg_IclR_N"/>
</dbReference>